<dbReference type="AlphaFoldDB" id="A0A0D7VVX7"/>
<dbReference type="EMBL" id="JTDW01000040">
    <property type="protein sequence ID" value="KJD31001.1"/>
    <property type="molecule type" value="Genomic_DNA"/>
</dbReference>
<evidence type="ECO:0000256" key="1">
    <source>
        <dbReference type="ARBA" id="ARBA00022729"/>
    </source>
</evidence>
<reference evidence="2 3" key="1">
    <citation type="submission" date="2014-11" db="EMBL/GenBank/DDBJ databases">
        <title>Tamlana sedimentorum sp. nov., isolated from shallow sand sediments of the Sea of Japan.</title>
        <authorList>
            <person name="Romanenko L.A."/>
        </authorList>
    </citation>
    <scope>NUCLEOTIDE SEQUENCE [LARGE SCALE GENOMIC DNA]</scope>
    <source>
        <strain evidence="2 3">JCM 19808</strain>
    </source>
</reference>
<evidence type="ECO:0000313" key="3">
    <source>
        <dbReference type="Proteomes" id="UP000032578"/>
    </source>
</evidence>
<proteinExistence type="predicted"/>
<name>A0A0D7VVX7_9FLAO</name>
<accession>A0A0D7VVX7</accession>
<dbReference type="STRING" id="1435349.PW52_16905"/>
<dbReference type="NCBIfam" id="TIGR04183">
    <property type="entry name" value="Por_Secre_tail"/>
    <property type="match status" value="1"/>
</dbReference>
<evidence type="ECO:0008006" key="4">
    <source>
        <dbReference type="Google" id="ProtNLM"/>
    </source>
</evidence>
<evidence type="ECO:0000313" key="2">
    <source>
        <dbReference type="EMBL" id="KJD31001.1"/>
    </source>
</evidence>
<dbReference type="OrthoDB" id="2582440at2"/>
<feature type="non-terminal residue" evidence="2">
    <location>
        <position position="1"/>
    </location>
</feature>
<dbReference type="Proteomes" id="UP000032578">
    <property type="component" value="Unassembled WGS sequence"/>
</dbReference>
<gene>
    <name evidence="2" type="ORF">PW52_16905</name>
</gene>
<comment type="caution">
    <text evidence="2">The sequence shown here is derived from an EMBL/GenBank/DDBJ whole genome shotgun (WGS) entry which is preliminary data.</text>
</comment>
<dbReference type="PATRIC" id="fig|1435349.4.peg.2407"/>
<protein>
    <recommendedName>
        <fullName evidence="4">Secretion system C-terminal sorting domain-containing protein</fullName>
    </recommendedName>
</protein>
<dbReference type="InterPro" id="IPR026444">
    <property type="entry name" value="Secre_tail"/>
</dbReference>
<sequence length="623" mass="68423">QTAPLPYETISSGSWTSTSTWLHGDVWDITDLNKTKEWSIVHIKNNTEITGSHSSLGLLIDSGVTLTVHGDHQVNNSWYLELNGTLDLEGDSQLVQGVRSDLVTSSTGKVLRRQEGTSNAFRYNYWSSPVGALGATTLSDNNASINNSNNSAFNLNMLEDASGNNWTFTSGYTGNNSISTYWLYTYKNGLKYWDWAQIGPSSNIAPGVGYTQKGTGVSGSTQQYIFEGKPNNGTIKIAVSDKGGSGSVPDVSKTEYLVGNPYASALDIYQFIEDNEGVIDGTVSVWQQWAGNTHYLSEYEGGYAQISKLGSIRAYQFEGITGSTNGSQDGTIVPTRYMPVGQGFMVEVVANGVLEFNNGQRVFIKESDADGSEYAGSVFSKASSIKSEKPEETGMQKLRLTLTSVTGPKTHRELLLGFSDYTSDGYDYGYDAKCTDNNNNDLLLDLEGENMSMQAYGLISKEKEIPLNFKSSGRNSFEIGLSDQLNIPADQAIYLRDSYTNTYFDLTQGEAYSFTSDQGKFNTRFAIVFQSKAETLAVNEAQAESNYMYYENTSKTFYVKKLTSQVKNLAVINMQGQRVIELEHVEQTRLANGLVLSNVSTGAYVICLRTDANQVLTKKIVVK</sequence>
<keyword evidence="3" id="KW-1185">Reference proteome</keyword>
<keyword evidence="1" id="KW-0732">Signal</keyword>
<organism evidence="2 3">
    <name type="scientific">Neotamlana sedimentorum</name>
    <dbReference type="NCBI Taxonomy" id="1435349"/>
    <lineage>
        <taxon>Bacteria</taxon>
        <taxon>Pseudomonadati</taxon>
        <taxon>Bacteroidota</taxon>
        <taxon>Flavobacteriia</taxon>
        <taxon>Flavobacteriales</taxon>
        <taxon>Flavobacteriaceae</taxon>
        <taxon>Neotamlana</taxon>
    </lineage>
</organism>
<dbReference type="RefSeq" id="WP_044634164.1">
    <property type="nucleotide sequence ID" value="NZ_JTDW01000040.1"/>
</dbReference>